<evidence type="ECO:0008006" key="3">
    <source>
        <dbReference type="Google" id="ProtNLM"/>
    </source>
</evidence>
<reference evidence="1 2" key="1">
    <citation type="submission" date="2018-10" db="EMBL/GenBank/DDBJ databases">
        <title>Paraburkholderia sp. 7MK8-2, isolated from soil.</title>
        <authorList>
            <person name="Gao Z.-H."/>
            <person name="Qiu L.-H."/>
        </authorList>
    </citation>
    <scope>NUCLEOTIDE SEQUENCE [LARGE SCALE GENOMIC DNA]</scope>
    <source>
        <strain evidence="1 2">7MK8-2</strain>
    </source>
</reference>
<dbReference type="OrthoDB" id="7992122at2"/>
<evidence type="ECO:0000313" key="1">
    <source>
        <dbReference type="EMBL" id="RKP47573.1"/>
    </source>
</evidence>
<name>A0A494XJ36_9BURK</name>
<dbReference type="InterPro" id="IPR031618">
    <property type="entry name" value="T4SS_TraI"/>
</dbReference>
<accession>A0A494XJ36</accession>
<keyword evidence="2" id="KW-1185">Reference proteome</keyword>
<protein>
    <recommendedName>
        <fullName evidence="3">Type IV secretion system protein DotC</fullName>
    </recommendedName>
</protein>
<proteinExistence type="predicted"/>
<dbReference type="AlphaFoldDB" id="A0A494XJ36"/>
<gene>
    <name evidence="1" type="ORF">D7S89_15210</name>
</gene>
<evidence type="ECO:0000313" key="2">
    <source>
        <dbReference type="Proteomes" id="UP000280434"/>
    </source>
</evidence>
<dbReference type="Pfam" id="PF16932">
    <property type="entry name" value="T4SS_TraI"/>
    <property type="match status" value="1"/>
</dbReference>
<sequence length="302" mass="32720">MRWSFATVRSERPALRTVCAAAWCGVLIAAAPARVLGAEHDTSGFSVDDIANLSVDTMPVAAAISPIRANELRELALPLGSHRGLADRSAILIAELEARAARLDTLYRFGALVTKNGVLPPVITEARDAIEATTDQVRRADAMYKIIVPARFVTLPPTWRDYLFIGLRIKPQVDALPFSGMLPKTTAERAYWKDQVMLGYAQGQALADQILETNLARLNRDYTGMLRYSELLNKGMVSEPEVAVAPRVVSGDRNHIDVGDTLYRVTDHGGFVTDPSKWQAVIAAPSAPQGASIGPATSGSKR</sequence>
<comment type="caution">
    <text evidence="1">The sequence shown here is derived from an EMBL/GenBank/DDBJ whole genome shotgun (WGS) entry which is preliminary data.</text>
</comment>
<dbReference type="EMBL" id="RBZV01000005">
    <property type="protein sequence ID" value="RKP47573.1"/>
    <property type="molecule type" value="Genomic_DNA"/>
</dbReference>
<organism evidence="1 2">
    <name type="scientific">Trinickia fusca</name>
    <dbReference type="NCBI Taxonomy" id="2419777"/>
    <lineage>
        <taxon>Bacteria</taxon>
        <taxon>Pseudomonadati</taxon>
        <taxon>Pseudomonadota</taxon>
        <taxon>Betaproteobacteria</taxon>
        <taxon>Burkholderiales</taxon>
        <taxon>Burkholderiaceae</taxon>
        <taxon>Trinickia</taxon>
    </lineage>
</organism>
<dbReference type="Proteomes" id="UP000280434">
    <property type="component" value="Unassembled WGS sequence"/>
</dbReference>